<dbReference type="AlphaFoldDB" id="A0AAD9QNT4"/>
<accession>A0AAD9QNT4</accession>
<dbReference type="EMBL" id="JARQWQ010000022">
    <property type="protein sequence ID" value="KAK2564564.1"/>
    <property type="molecule type" value="Genomic_DNA"/>
</dbReference>
<gene>
    <name evidence="1" type="ORF">P5673_012015</name>
</gene>
<protein>
    <submittedName>
        <fullName evidence="1">Uncharacterized protein</fullName>
    </submittedName>
</protein>
<comment type="caution">
    <text evidence="1">The sequence shown here is derived from an EMBL/GenBank/DDBJ whole genome shotgun (WGS) entry which is preliminary data.</text>
</comment>
<name>A0AAD9QNT4_ACRCE</name>
<reference evidence="1" key="1">
    <citation type="journal article" date="2023" name="G3 (Bethesda)">
        <title>Whole genome assembly and annotation of the endangered Caribbean coral Acropora cervicornis.</title>
        <authorList>
            <person name="Selwyn J.D."/>
            <person name="Vollmer S.V."/>
        </authorList>
    </citation>
    <scope>NUCLEOTIDE SEQUENCE</scope>
    <source>
        <strain evidence="1">K2</strain>
    </source>
</reference>
<evidence type="ECO:0000313" key="1">
    <source>
        <dbReference type="EMBL" id="KAK2564564.1"/>
    </source>
</evidence>
<sequence>MHKRDEKGKVKMLLYNIGSKGREIYETLHFQKNKDDRTLQDVMNAFEEHCNPKKNETVARYKLYKNLGRRRIDREICDGF</sequence>
<dbReference type="Proteomes" id="UP001249851">
    <property type="component" value="Unassembled WGS sequence"/>
</dbReference>
<keyword evidence="2" id="KW-1185">Reference proteome</keyword>
<organism evidence="1 2">
    <name type="scientific">Acropora cervicornis</name>
    <name type="common">Staghorn coral</name>
    <dbReference type="NCBI Taxonomy" id="6130"/>
    <lineage>
        <taxon>Eukaryota</taxon>
        <taxon>Metazoa</taxon>
        <taxon>Cnidaria</taxon>
        <taxon>Anthozoa</taxon>
        <taxon>Hexacorallia</taxon>
        <taxon>Scleractinia</taxon>
        <taxon>Astrocoeniina</taxon>
        <taxon>Acroporidae</taxon>
        <taxon>Acropora</taxon>
    </lineage>
</organism>
<proteinExistence type="predicted"/>
<evidence type="ECO:0000313" key="2">
    <source>
        <dbReference type="Proteomes" id="UP001249851"/>
    </source>
</evidence>
<reference evidence="1" key="2">
    <citation type="journal article" date="2023" name="Science">
        <title>Genomic signatures of disease resistance in endangered staghorn corals.</title>
        <authorList>
            <person name="Vollmer S.V."/>
            <person name="Selwyn J.D."/>
            <person name="Despard B.A."/>
            <person name="Roesel C.L."/>
        </authorList>
    </citation>
    <scope>NUCLEOTIDE SEQUENCE</scope>
    <source>
        <strain evidence="1">K2</strain>
    </source>
</reference>